<dbReference type="SUPFAM" id="SSF55961">
    <property type="entry name" value="Bet v1-like"/>
    <property type="match status" value="1"/>
</dbReference>
<evidence type="ECO:0000313" key="3">
    <source>
        <dbReference type="Proteomes" id="UP001501570"/>
    </source>
</evidence>
<keyword evidence="1" id="KW-0812">Transmembrane</keyword>
<dbReference type="RefSeq" id="WP_345625897.1">
    <property type="nucleotide sequence ID" value="NZ_BAABJQ010000002.1"/>
</dbReference>
<name>A0ABP9RJ10_9ACTN</name>
<evidence type="ECO:0000313" key="2">
    <source>
        <dbReference type="EMBL" id="GAA5178656.1"/>
    </source>
</evidence>
<organism evidence="2 3">
    <name type="scientific">Rugosimonospora acidiphila</name>
    <dbReference type="NCBI Taxonomy" id="556531"/>
    <lineage>
        <taxon>Bacteria</taxon>
        <taxon>Bacillati</taxon>
        <taxon>Actinomycetota</taxon>
        <taxon>Actinomycetes</taxon>
        <taxon>Micromonosporales</taxon>
        <taxon>Micromonosporaceae</taxon>
        <taxon>Rugosimonospora</taxon>
    </lineage>
</organism>
<dbReference type="InterPro" id="IPR019587">
    <property type="entry name" value="Polyketide_cyclase/dehydratase"/>
</dbReference>
<proteinExistence type="predicted"/>
<dbReference type="InterPro" id="IPR023393">
    <property type="entry name" value="START-like_dom_sf"/>
</dbReference>
<dbReference type="Gene3D" id="3.30.530.20">
    <property type="match status" value="1"/>
</dbReference>
<keyword evidence="3" id="KW-1185">Reference proteome</keyword>
<feature type="transmembrane region" description="Helical" evidence="1">
    <location>
        <begin position="115"/>
        <end position="135"/>
    </location>
</feature>
<protein>
    <recommendedName>
        <fullName evidence="4">Cyclase</fullName>
    </recommendedName>
</protein>
<evidence type="ECO:0000256" key="1">
    <source>
        <dbReference type="SAM" id="Phobius"/>
    </source>
</evidence>
<gene>
    <name evidence="2" type="ORF">GCM10023322_06350</name>
</gene>
<dbReference type="EMBL" id="BAABJQ010000002">
    <property type="protein sequence ID" value="GAA5178656.1"/>
    <property type="molecule type" value="Genomic_DNA"/>
</dbReference>
<keyword evidence="1" id="KW-0472">Membrane</keyword>
<comment type="caution">
    <text evidence="2">The sequence shown here is derived from an EMBL/GenBank/DDBJ whole genome shotgun (WGS) entry which is preliminary data.</text>
</comment>
<evidence type="ECO:0008006" key="4">
    <source>
        <dbReference type="Google" id="ProtNLM"/>
    </source>
</evidence>
<accession>A0ABP9RJ10</accession>
<dbReference type="CDD" id="cd07820">
    <property type="entry name" value="SRPBCC_3"/>
    <property type="match status" value="1"/>
</dbReference>
<reference evidence="3" key="1">
    <citation type="journal article" date="2019" name="Int. J. Syst. Evol. Microbiol.">
        <title>The Global Catalogue of Microorganisms (GCM) 10K type strain sequencing project: providing services to taxonomists for standard genome sequencing and annotation.</title>
        <authorList>
            <consortium name="The Broad Institute Genomics Platform"/>
            <consortium name="The Broad Institute Genome Sequencing Center for Infectious Disease"/>
            <person name="Wu L."/>
            <person name="Ma J."/>
        </authorList>
    </citation>
    <scope>NUCLEOTIDE SEQUENCE [LARGE SCALE GENOMIC DNA]</scope>
    <source>
        <strain evidence="3">JCM 18304</strain>
    </source>
</reference>
<sequence>MARIELVTTIVAGPDAVFDACLDVDTHTRSMGRSAERAVAGVTTGRLSADDVVTWHARHFGIPWRMTVRITEYQRPVRFVDEQVSGPFGRWRHEHVFACDPRDPTTTLMRDVVEFTAPAGAVGALVSTLVLVPYLRRLIARRNGFLARSLTAPTID</sequence>
<dbReference type="Pfam" id="PF10604">
    <property type="entry name" value="Polyketide_cyc2"/>
    <property type="match status" value="1"/>
</dbReference>
<keyword evidence="1" id="KW-1133">Transmembrane helix</keyword>
<dbReference type="Proteomes" id="UP001501570">
    <property type="component" value="Unassembled WGS sequence"/>
</dbReference>